<evidence type="ECO:0000256" key="2">
    <source>
        <dbReference type="ARBA" id="ARBA00022741"/>
    </source>
</evidence>
<keyword evidence="2" id="KW-0547">Nucleotide-binding</keyword>
<dbReference type="GO" id="GO:0006952">
    <property type="term" value="P:defense response"/>
    <property type="evidence" value="ECO:0007669"/>
    <property type="project" value="UniProtKB-KW"/>
</dbReference>
<reference evidence="5" key="1">
    <citation type="submission" date="2023-05" db="EMBL/GenBank/DDBJ databases">
        <title>Genome and transcriptome analyses reveal genes involved in the formation of fine ridges on petal epidermal cells in Hibiscus trionum.</title>
        <authorList>
            <person name="Koshimizu S."/>
            <person name="Masuda S."/>
            <person name="Ishii T."/>
            <person name="Shirasu K."/>
            <person name="Hoshino A."/>
            <person name="Arita M."/>
        </authorList>
    </citation>
    <scope>NUCLEOTIDE SEQUENCE</scope>
    <source>
        <strain evidence="5">Hamamatsu line</strain>
    </source>
</reference>
<evidence type="ECO:0000313" key="6">
    <source>
        <dbReference type="Proteomes" id="UP001165190"/>
    </source>
</evidence>
<evidence type="ECO:0000256" key="3">
    <source>
        <dbReference type="ARBA" id="ARBA00022821"/>
    </source>
</evidence>
<dbReference type="OrthoDB" id="3027644at2759"/>
<evidence type="ECO:0000256" key="1">
    <source>
        <dbReference type="ARBA" id="ARBA00022737"/>
    </source>
</evidence>
<dbReference type="Pfam" id="PF18052">
    <property type="entry name" value="Rx_N"/>
    <property type="match status" value="1"/>
</dbReference>
<comment type="caution">
    <text evidence="5">The sequence shown here is derived from an EMBL/GenBank/DDBJ whole genome shotgun (WGS) entry which is preliminary data.</text>
</comment>
<dbReference type="InterPro" id="IPR038005">
    <property type="entry name" value="RX-like_CC"/>
</dbReference>
<dbReference type="GO" id="GO:0000166">
    <property type="term" value="F:nucleotide binding"/>
    <property type="evidence" value="ECO:0007669"/>
    <property type="project" value="UniProtKB-KW"/>
</dbReference>
<sequence length="142" mass="16783">MELSNSLDPITSKVISVLENEASLLTDVGAEIDETKLELKAIKAFLEDAEKRFGEVPRYETDNQWAYEVEDVMDEYMYHFNKQQKWRGKPSRFFVEAYSFSQQFVAQASSCCQVTRYQQKDQKHCREKPWIPSFLARIRKIR</sequence>
<name>A0A9W7J6E2_HIBTR</name>
<keyword evidence="1" id="KW-0677">Repeat</keyword>
<dbReference type="Proteomes" id="UP001165190">
    <property type="component" value="Unassembled WGS sequence"/>
</dbReference>
<evidence type="ECO:0000313" key="5">
    <source>
        <dbReference type="EMBL" id="GMJ08205.1"/>
    </source>
</evidence>
<dbReference type="AlphaFoldDB" id="A0A9W7J6E2"/>
<feature type="domain" description="Disease resistance N-terminal" evidence="4">
    <location>
        <begin position="9"/>
        <end position="89"/>
    </location>
</feature>
<dbReference type="EMBL" id="BSYR01000050">
    <property type="protein sequence ID" value="GMJ08205.1"/>
    <property type="molecule type" value="Genomic_DNA"/>
</dbReference>
<dbReference type="CDD" id="cd14798">
    <property type="entry name" value="RX-CC_like"/>
    <property type="match status" value="1"/>
</dbReference>
<evidence type="ECO:0000259" key="4">
    <source>
        <dbReference type="Pfam" id="PF18052"/>
    </source>
</evidence>
<dbReference type="InterPro" id="IPR041118">
    <property type="entry name" value="Rx_N"/>
</dbReference>
<accession>A0A9W7J6E2</accession>
<proteinExistence type="predicted"/>
<organism evidence="5 6">
    <name type="scientific">Hibiscus trionum</name>
    <name type="common">Flower of an hour</name>
    <dbReference type="NCBI Taxonomy" id="183268"/>
    <lineage>
        <taxon>Eukaryota</taxon>
        <taxon>Viridiplantae</taxon>
        <taxon>Streptophyta</taxon>
        <taxon>Embryophyta</taxon>
        <taxon>Tracheophyta</taxon>
        <taxon>Spermatophyta</taxon>
        <taxon>Magnoliopsida</taxon>
        <taxon>eudicotyledons</taxon>
        <taxon>Gunneridae</taxon>
        <taxon>Pentapetalae</taxon>
        <taxon>rosids</taxon>
        <taxon>malvids</taxon>
        <taxon>Malvales</taxon>
        <taxon>Malvaceae</taxon>
        <taxon>Malvoideae</taxon>
        <taxon>Hibiscus</taxon>
    </lineage>
</organism>
<keyword evidence="3" id="KW-0611">Plant defense</keyword>
<protein>
    <recommendedName>
        <fullName evidence="4">Disease resistance N-terminal domain-containing protein</fullName>
    </recommendedName>
</protein>
<keyword evidence="6" id="KW-1185">Reference proteome</keyword>
<dbReference type="Gene3D" id="1.20.5.4130">
    <property type="match status" value="1"/>
</dbReference>
<gene>
    <name evidence="5" type="ORF">HRI_004489700</name>
</gene>